<dbReference type="EMBL" id="BLWA01000003">
    <property type="protein sequence ID" value="GFM91713.1"/>
    <property type="molecule type" value="Genomic_DNA"/>
</dbReference>
<sequence>MWPRSNKHNETHKRGQNCIGQQDASDPRHDVAKPPVNMGVGSFVPVTGHDGYTDQYKANIKAGKRYDFGPADME</sequence>
<evidence type="ECO:0000256" key="1">
    <source>
        <dbReference type="SAM" id="MobiDB-lite"/>
    </source>
</evidence>
<protein>
    <submittedName>
        <fullName evidence="2">Uncharacterized protein</fullName>
    </submittedName>
</protein>
<comment type="caution">
    <text evidence="2">The sequence shown here is derived from an EMBL/GenBank/DDBJ whole genome shotgun (WGS) entry which is preliminary data.</text>
</comment>
<evidence type="ECO:0000313" key="2">
    <source>
        <dbReference type="EMBL" id="GFM91713.1"/>
    </source>
</evidence>
<proteinExistence type="predicted"/>
<gene>
    <name evidence="2" type="ORF">PSCICP_16850</name>
</gene>
<keyword evidence="3" id="KW-1185">Reference proteome</keyword>
<reference evidence="2 3" key="1">
    <citation type="submission" date="2020-05" db="EMBL/GenBank/DDBJ databases">
        <title>Genetic diversity of Pseudomonas cichorii.</title>
        <authorList>
            <person name="Tani S."/>
            <person name="Yagi H."/>
            <person name="Hashimoto S."/>
            <person name="Iiyama K."/>
            <person name="Furuya N."/>
        </authorList>
    </citation>
    <scope>NUCLEOTIDE SEQUENCE [LARGE SCALE GENOMIC DNA]</scope>
    <source>
        <strain evidence="2 3">LMG 2162</strain>
    </source>
</reference>
<name>A0ABQ1DL26_PSECI</name>
<feature type="region of interest" description="Disordered" evidence="1">
    <location>
        <begin position="1"/>
        <end position="38"/>
    </location>
</feature>
<organism evidence="2 3">
    <name type="scientific">Pseudomonas cichorii</name>
    <dbReference type="NCBI Taxonomy" id="36746"/>
    <lineage>
        <taxon>Bacteria</taxon>
        <taxon>Pseudomonadati</taxon>
        <taxon>Pseudomonadota</taxon>
        <taxon>Gammaproteobacteria</taxon>
        <taxon>Pseudomonadales</taxon>
        <taxon>Pseudomonadaceae</taxon>
        <taxon>Pseudomonas</taxon>
    </lineage>
</organism>
<dbReference type="Proteomes" id="UP000614982">
    <property type="component" value="Unassembled WGS sequence"/>
</dbReference>
<evidence type="ECO:0000313" key="3">
    <source>
        <dbReference type="Proteomes" id="UP000614982"/>
    </source>
</evidence>
<accession>A0ABQ1DL26</accession>